<sequence>MFSLILHFVIFRGRSRVFQSDFTSRL</sequence>
<protein>
    <submittedName>
        <fullName evidence="1">Uncharacterized protein</fullName>
    </submittedName>
</protein>
<dbReference type="AlphaFoldDB" id="A0A0E9QLB3"/>
<reference evidence="1" key="2">
    <citation type="journal article" date="2015" name="Fish Shellfish Immunol.">
        <title>Early steps in the European eel (Anguilla anguilla)-Vibrio vulnificus interaction in the gills: Role of the RtxA13 toxin.</title>
        <authorList>
            <person name="Callol A."/>
            <person name="Pajuelo D."/>
            <person name="Ebbesson L."/>
            <person name="Teles M."/>
            <person name="MacKenzie S."/>
            <person name="Amaro C."/>
        </authorList>
    </citation>
    <scope>NUCLEOTIDE SEQUENCE</scope>
</reference>
<accession>A0A0E9QLB3</accession>
<reference evidence="1" key="1">
    <citation type="submission" date="2014-11" db="EMBL/GenBank/DDBJ databases">
        <authorList>
            <person name="Amaro Gonzalez C."/>
        </authorList>
    </citation>
    <scope>NUCLEOTIDE SEQUENCE</scope>
</reference>
<dbReference type="EMBL" id="GBXM01090896">
    <property type="protein sequence ID" value="JAH17681.1"/>
    <property type="molecule type" value="Transcribed_RNA"/>
</dbReference>
<evidence type="ECO:0000313" key="1">
    <source>
        <dbReference type="EMBL" id="JAH17681.1"/>
    </source>
</evidence>
<proteinExistence type="predicted"/>
<name>A0A0E9QLB3_ANGAN</name>
<organism evidence="1">
    <name type="scientific">Anguilla anguilla</name>
    <name type="common">European freshwater eel</name>
    <name type="synonym">Muraena anguilla</name>
    <dbReference type="NCBI Taxonomy" id="7936"/>
    <lineage>
        <taxon>Eukaryota</taxon>
        <taxon>Metazoa</taxon>
        <taxon>Chordata</taxon>
        <taxon>Craniata</taxon>
        <taxon>Vertebrata</taxon>
        <taxon>Euteleostomi</taxon>
        <taxon>Actinopterygii</taxon>
        <taxon>Neopterygii</taxon>
        <taxon>Teleostei</taxon>
        <taxon>Anguilliformes</taxon>
        <taxon>Anguillidae</taxon>
        <taxon>Anguilla</taxon>
    </lineage>
</organism>